<evidence type="ECO:0000256" key="3">
    <source>
        <dbReference type="ARBA" id="ARBA00022692"/>
    </source>
</evidence>
<proteinExistence type="inferred from homology"/>
<evidence type="ECO:0000256" key="5">
    <source>
        <dbReference type="ARBA" id="ARBA00023136"/>
    </source>
</evidence>
<dbReference type="NCBIfam" id="TIGR02209">
    <property type="entry name" value="ftsL_broad"/>
    <property type="match status" value="1"/>
</dbReference>
<comment type="caution">
    <text evidence="9">The sequence shown here is derived from an EMBL/GenBank/DDBJ whole genome shotgun (WGS) entry which is preliminary data.</text>
</comment>
<gene>
    <name evidence="7 9" type="primary">ftsL</name>
    <name evidence="9" type="ORF">ACFPM4_03705</name>
</gene>
<evidence type="ECO:0000256" key="2">
    <source>
        <dbReference type="ARBA" id="ARBA00022618"/>
    </source>
</evidence>
<dbReference type="GO" id="GO:0051301">
    <property type="term" value="P:cell division"/>
    <property type="evidence" value="ECO:0007669"/>
    <property type="project" value="UniProtKB-KW"/>
</dbReference>
<evidence type="ECO:0000256" key="6">
    <source>
        <dbReference type="ARBA" id="ARBA00023306"/>
    </source>
</evidence>
<dbReference type="Pfam" id="PF04977">
    <property type="entry name" value="DivIC"/>
    <property type="match status" value="1"/>
</dbReference>
<accession>A0ABW0LHA7</accession>
<keyword evidence="2 7" id="KW-0132">Cell division</keyword>
<protein>
    <recommendedName>
        <fullName evidence="7 8">Cell division protein FtsL</fullName>
    </recommendedName>
</protein>
<keyword evidence="1 7" id="KW-1003">Cell membrane</keyword>
<sequence>MSNLARKYQQQYKPIEQTEVQKQTIRRKSLITPGEKILAVMLVIFLAIMAVQIISSQANVYQINMQIEDTKTAIQEQEKINGDLAMQVSDMSRYEEVWKKAKDLGYKLNADNVKVVGE</sequence>
<evidence type="ECO:0000256" key="1">
    <source>
        <dbReference type="ARBA" id="ARBA00022475"/>
    </source>
</evidence>
<comment type="similarity">
    <text evidence="7">Belongs to the FtsL family.</text>
</comment>
<evidence type="ECO:0000256" key="8">
    <source>
        <dbReference type="NCBIfam" id="TIGR02209"/>
    </source>
</evidence>
<evidence type="ECO:0000313" key="9">
    <source>
        <dbReference type="EMBL" id="MFC5463861.1"/>
    </source>
</evidence>
<dbReference type="Proteomes" id="UP001596147">
    <property type="component" value="Unassembled WGS sequence"/>
</dbReference>
<comment type="function">
    <text evidence="7">Essential cell division protein.</text>
</comment>
<keyword evidence="3 7" id="KW-0812">Transmembrane</keyword>
<keyword evidence="6 7" id="KW-0131">Cell cycle</keyword>
<dbReference type="InterPro" id="IPR007060">
    <property type="entry name" value="FtsL/DivIC"/>
</dbReference>
<evidence type="ECO:0000256" key="4">
    <source>
        <dbReference type="ARBA" id="ARBA00022989"/>
    </source>
</evidence>
<evidence type="ECO:0000313" key="10">
    <source>
        <dbReference type="Proteomes" id="UP001596147"/>
    </source>
</evidence>
<dbReference type="InterPro" id="IPR011922">
    <property type="entry name" value="Cell_div_FtsL"/>
</dbReference>
<keyword evidence="4 7" id="KW-1133">Transmembrane helix</keyword>
<dbReference type="RefSeq" id="WP_144924973.1">
    <property type="nucleotide sequence ID" value="NZ_JBHSMC010000001.1"/>
</dbReference>
<comment type="subcellular location">
    <subcellularLocation>
        <location evidence="7">Cell membrane</location>
        <topology evidence="7">Single-pass type II membrane protein</topology>
    </subcellularLocation>
    <text evidence="7">Localizes to the division septum where it forms a ring structure.</text>
</comment>
<name>A0ABW0LHA7_9BACI</name>
<dbReference type="HAMAP" id="MF_00910">
    <property type="entry name" value="FtsL"/>
    <property type="match status" value="1"/>
</dbReference>
<dbReference type="EMBL" id="JBHSMC010000001">
    <property type="protein sequence ID" value="MFC5463861.1"/>
    <property type="molecule type" value="Genomic_DNA"/>
</dbReference>
<evidence type="ECO:0000256" key="7">
    <source>
        <dbReference type="HAMAP-Rule" id="MF_00910"/>
    </source>
</evidence>
<reference evidence="10" key="1">
    <citation type="journal article" date="2019" name="Int. J. Syst. Evol. Microbiol.">
        <title>The Global Catalogue of Microorganisms (GCM) 10K type strain sequencing project: providing services to taxonomists for standard genome sequencing and annotation.</title>
        <authorList>
            <consortium name="The Broad Institute Genomics Platform"/>
            <consortium name="The Broad Institute Genome Sequencing Center for Infectious Disease"/>
            <person name="Wu L."/>
            <person name="Ma J."/>
        </authorList>
    </citation>
    <scope>NUCLEOTIDE SEQUENCE [LARGE SCALE GENOMIC DNA]</scope>
    <source>
        <strain evidence="10">CGMCC 1.12237</strain>
    </source>
</reference>
<organism evidence="9 10">
    <name type="scientific">Lederbergia graminis</name>
    <dbReference type="NCBI Taxonomy" id="735518"/>
    <lineage>
        <taxon>Bacteria</taxon>
        <taxon>Bacillati</taxon>
        <taxon>Bacillota</taxon>
        <taxon>Bacilli</taxon>
        <taxon>Bacillales</taxon>
        <taxon>Bacillaceae</taxon>
        <taxon>Lederbergia</taxon>
    </lineage>
</organism>
<keyword evidence="5 7" id="KW-0472">Membrane</keyword>
<feature type="transmembrane region" description="Helical" evidence="7">
    <location>
        <begin position="37"/>
        <end position="55"/>
    </location>
</feature>
<keyword evidence="10" id="KW-1185">Reference proteome</keyword>